<keyword evidence="3 7" id="KW-0813">Transport</keyword>
<feature type="compositionally biased region" description="Basic and acidic residues" evidence="8">
    <location>
        <begin position="511"/>
        <end position="527"/>
    </location>
</feature>
<reference evidence="10 11" key="1">
    <citation type="journal article" date="2018" name="Mol. Biol. Evol.">
        <title>Analysis of the draft genome of the red seaweed Gracilariopsis chorda provides insights into genome size evolution in Rhodophyta.</title>
        <authorList>
            <person name="Lee J."/>
            <person name="Yang E.C."/>
            <person name="Graf L."/>
            <person name="Yang J.H."/>
            <person name="Qiu H."/>
            <person name="Zel Zion U."/>
            <person name="Chan C.X."/>
            <person name="Stephens T.G."/>
            <person name="Weber A.P.M."/>
            <person name="Boo G.H."/>
            <person name="Boo S.M."/>
            <person name="Kim K.M."/>
            <person name="Shin Y."/>
            <person name="Jung M."/>
            <person name="Lee S.J."/>
            <person name="Yim H.S."/>
            <person name="Lee J.H."/>
            <person name="Bhattacharya D."/>
            <person name="Yoon H.S."/>
        </authorList>
    </citation>
    <scope>NUCLEOTIDE SEQUENCE [LARGE SCALE GENOMIC DNA]</scope>
    <source>
        <strain evidence="10 11">SKKU-2015</strain>
        <tissue evidence="10">Whole body</tissue>
    </source>
</reference>
<evidence type="ECO:0000256" key="7">
    <source>
        <dbReference type="PIRNR" id="PIRNR037092"/>
    </source>
</evidence>
<dbReference type="InterPro" id="IPR017105">
    <property type="entry name" value="AP3_complex_dsu"/>
</dbReference>
<dbReference type="AlphaFoldDB" id="A0A2V3J449"/>
<dbReference type="InterPro" id="IPR016024">
    <property type="entry name" value="ARM-type_fold"/>
</dbReference>
<dbReference type="GO" id="GO:0006896">
    <property type="term" value="P:Golgi to vacuole transport"/>
    <property type="evidence" value="ECO:0007669"/>
    <property type="project" value="TreeGrafter"/>
</dbReference>
<evidence type="ECO:0000256" key="5">
    <source>
        <dbReference type="ARBA" id="ARBA00022927"/>
    </source>
</evidence>
<dbReference type="Pfam" id="PF01602">
    <property type="entry name" value="Adaptin_N"/>
    <property type="match status" value="1"/>
</dbReference>
<evidence type="ECO:0000256" key="3">
    <source>
        <dbReference type="ARBA" id="ARBA00022448"/>
    </source>
</evidence>
<name>A0A2V3J449_9FLOR</name>
<keyword evidence="6" id="KW-0472">Membrane</keyword>
<keyword evidence="4" id="KW-0677">Repeat</keyword>
<dbReference type="InterPro" id="IPR002553">
    <property type="entry name" value="Clathrin/coatomer_adapt-like_N"/>
</dbReference>
<evidence type="ECO:0000256" key="2">
    <source>
        <dbReference type="ARBA" id="ARBA00006613"/>
    </source>
</evidence>
<dbReference type="PANTHER" id="PTHR22781:SF12">
    <property type="entry name" value="AP-3 COMPLEX SUBUNIT DELTA-1"/>
    <property type="match status" value="1"/>
</dbReference>
<dbReference type="GO" id="GO:0006623">
    <property type="term" value="P:protein targeting to vacuole"/>
    <property type="evidence" value="ECO:0007669"/>
    <property type="project" value="TreeGrafter"/>
</dbReference>
<comment type="caution">
    <text evidence="10">The sequence shown here is derived from an EMBL/GenBank/DDBJ whole genome shotgun (WGS) entry which is preliminary data.</text>
</comment>
<feature type="region of interest" description="Disordered" evidence="8">
    <location>
        <begin position="843"/>
        <end position="924"/>
    </location>
</feature>
<evidence type="ECO:0000313" key="11">
    <source>
        <dbReference type="Proteomes" id="UP000247409"/>
    </source>
</evidence>
<sequence>MFNGTLFQQSLQDLVKGIRAHRRDEDEYVRTKVAEIAEECRSADHAKKATAVLKLTHLQMMGHSIAFASFHIIEVMSSSDFFSKRIGYLAAAQSFSPTTDVLLLTTNQFKKDMTSVKMQDCSQALTCLAKLVTEELGRDLESDVSLLLNSPRPYIRKKALLVLYRLIMVHPDTLPVVSARFKERLTDKDPSVICAAVTVTCELARASPRSFLSLAPVLYQLLMSKDSSNWMLIKIVKLMGVLTPLEPRLGKKLVEPLTTLMRSTRAKSLLYECCCTVTLGLLSYPEAVELCAQRLGEFMNDRDQNLKYLGLLSMRRLIQEHPQVALEHRDNIIDCLDDEDIGIRMRALELVSEFITKRTLRDVSRILLRKLRKSCSDEFAVGEGLESGNNSSVDDLEKLLLSSARGREAPYRSALAKELLKVGEFRRSSDPGKRGYEMLSTGDDFAWYVNVILGGLAEIPMLPPDIRDIVGEQLLEITSRVEAIRPVCVKIALALLEMRTGSADSADLKRALEEDHTEHDESDHDSNTDNDETVSEGEKTQSKKPSAFSSKPVLSANLAGNAAWVAGEYAELIENHVRACRIVTEFPKKHLDAAAQVRVLTASIKVYVSCSDDAVDDLRPVVLNYTKSLLSSQFAEVQERACFFKAILTEVEGSERNMLAPLFEGKLIPVDYRAQSKVPVSPDLDLDTPLLDTGSDSLYTYLLKTIGTPEDEVEVGDDDSDLFKEFAFGSVTLSLSERPIGLATGATSSAQTTLLNNLPGAHDKTDSPFYLGSSTAKEKERMANKAVPSGLEEETRFKYEAGKVSTEAAVVISEENPLGLDLSDEERTHKVSAEGTERYDAAFEGAFDQPQKATASKVEKRKKRKRKKKKEGKSGPKSKTNGGVAQTKDDQPSLIDFDSDPIEAEGSSTTTAPKVSVNLTESLI</sequence>
<evidence type="ECO:0000256" key="8">
    <source>
        <dbReference type="SAM" id="MobiDB-lite"/>
    </source>
</evidence>
<keyword evidence="7" id="KW-0333">Golgi apparatus</keyword>
<protein>
    <recommendedName>
        <fullName evidence="7">AP-3 complex subunit delta</fullName>
    </recommendedName>
</protein>
<comment type="subunit">
    <text evidence="7">Adaptor protein complex 3 (AP-3) is a heterotetramer.</text>
</comment>
<feature type="compositionally biased region" description="Polar residues" evidence="8">
    <location>
        <begin position="906"/>
        <end position="924"/>
    </location>
</feature>
<keyword evidence="5 7" id="KW-0653">Protein transport</keyword>
<evidence type="ECO:0000313" key="10">
    <source>
        <dbReference type="EMBL" id="PXF48767.1"/>
    </source>
</evidence>
<comment type="subcellular location">
    <subcellularLocation>
        <location evidence="1">Endomembrane system</location>
    </subcellularLocation>
    <subcellularLocation>
        <location evidence="7">Golgi apparatus</location>
    </subcellularLocation>
</comment>
<dbReference type="OrthoDB" id="10264595at2759"/>
<organism evidence="10 11">
    <name type="scientific">Gracilariopsis chorda</name>
    <dbReference type="NCBI Taxonomy" id="448386"/>
    <lineage>
        <taxon>Eukaryota</taxon>
        <taxon>Rhodophyta</taxon>
        <taxon>Florideophyceae</taxon>
        <taxon>Rhodymeniophycidae</taxon>
        <taxon>Gracilariales</taxon>
        <taxon>Gracilariaceae</taxon>
        <taxon>Gracilariopsis</taxon>
    </lineage>
</organism>
<gene>
    <name evidence="10" type="ORF">BWQ96_01323</name>
</gene>
<dbReference type="PIRSF" id="PIRSF037092">
    <property type="entry name" value="AP3_complex_delta"/>
    <property type="match status" value="1"/>
</dbReference>
<evidence type="ECO:0000256" key="1">
    <source>
        <dbReference type="ARBA" id="ARBA00004308"/>
    </source>
</evidence>
<feature type="domain" description="Clathrin/coatomer adaptor adaptin-like N-terminal" evidence="9">
    <location>
        <begin position="25"/>
        <end position="379"/>
    </location>
</feature>
<proteinExistence type="inferred from homology"/>
<dbReference type="GO" id="GO:0005794">
    <property type="term" value="C:Golgi apparatus"/>
    <property type="evidence" value="ECO:0007669"/>
    <property type="project" value="UniProtKB-SubCell"/>
</dbReference>
<dbReference type="GO" id="GO:0010008">
    <property type="term" value="C:endosome membrane"/>
    <property type="evidence" value="ECO:0007669"/>
    <property type="project" value="TreeGrafter"/>
</dbReference>
<dbReference type="Gene3D" id="1.25.10.10">
    <property type="entry name" value="Leucine-rich Repeat Variant"/>
    <property type="match status" value="1"/>
</dbReference>
<accession>A0A2V3J449</accession>
<dbReference type="Proteomes" id="UP000247409">
    <property type="component" value="Unassembled WGS sequence"/>
</dbReference>
<dbReference type="EMBL" id="NBIV01000011">
    <property type="protein sequence ID" value="PXF48767.1"/>
    <property type="molecule type" value="Genomic_DNA"/>
</dbReference>
<evidence type="ECO:0000256" key="6">
    <source>
        <dbReference type="ARBA" id="ARBA00023136"/>
    </source>
</evidence>
<dbReference type="InterPro" id="IPR011989">
    <property type="entry name" value="ARM-like"/>
</dbReference>
<keyword evidence="11" id="KW-1185">Reference proteome</keyword>
<dbReference type="PANTHER" id="PTHR22781">
    <property type="entry name" value="DELTA ADAPTIN-RELATED"/>
    <property type="match status" value="1"/>
</dbReference>
<evidence type="ECO:0000259" key="9">
    <source>
        <dbReference type="Pfam" id="PF01602"/>
    </source>
</evidence>
<comment type="similarity">
    <text evidence="2 7">Belongs to the adaptor complexes large subunit family.</text>
</comment>
<evidence type="ECO:0000256" key="4">
    <source>
        <dbReference type="ARBA" id="ARBA00022737"/>
    </source>
</evidence>
<feature type="region of interest" description="Disordered" evidence="8">
    <location>
        <begin position="511"/>
        <end position="548"/>
    </location>
</feature>
<feature type="compositionally biased region" description="Basic residues" evidence="8">
    <location>
        <begin position="859"/>
        <end position="871"/>
    </location>
</feature>
<dbReference type="STRING" id="448386.A0A2V3J449"/>
<dbReference type="SUPFAM" id="SSF48371">
    <property type="entry name" value="ARM repeat"/>
    <property type="match status" value="1"/>
</dbReference>
<dbReference type="GO" id="GO:0030123">
    <property type="term" value="C:AP-3 adaptor complex"/>
    <property type="evidence" value="ECO:0007669"/>
    <property type="project" value="InterPro"/>
</dbReference>